<name>A0A7R9Q5X6_9ACAR</name>
<dbReference type="PROSITE" id="PS00028">
    <property type="entry name" value="ZINC_FINGER_C2H2_1"/>
    <property type="match status" value="8"/>
</dbReference>
<dbReference type="GO" id="GO:0008270">
    <property type="term" value="F:zinc ion binding"/>
    <property type="evidence" value="ECO:0007669"/>
    <property type="project" value="UniProtKB-KW"/>
</dbReference>
<dbReference type="PANTHER" id="PTHR46179:SF13">
    <property type="entry name" value="C2H2-TYPE DOMAIN-CONTAINING PROTEIN"/>
    <property type="match status" value="1"/>
</dbReference>
<feature type="domain" description="C2H2-type" evidence="11">
    <location>
        <begin position="396"/>
        <end position="425"/>
    </location>
</feature>
<dbReference type="FunFam" id="3.30.160.60:FF:000072">
    <property type="entry name" value="zinc finger protein 143 isoform X1"/>
    <property type="match status" value="1"/>
</dbReference>
<dbReference type="GO" id="GO:0006357">
    <property type="term" value="P:regulation of transcription by RNA polymerase II"/>
    <property type="evidence" value="ECO:0007669"/>
    <property type="project" value="TreeGrafter"/>
</dbReference>
<dbReference type="PANTHER" id="PTHR46179">
    <property type="entry name" value="ZINC FINGER PROTEIN"/>
    <property type="match status" value="1"/>
</dbReference>
<evidence type="ECO:0000256" key="5">
    <source>
        <dbReference type="ARBA" id="ARBA00022833"/>
    </source>
</evidence>
<dbReference type="EMBL" id="OC867452">
    <property type="protein sequence ID" value="CAD7633525.1"/>
    <property type="molecule type" value="Genomic_DNA"/>
</dbReference>
<keyword evidence="4 9" id="KW-0863">Zinc-finger</keyword>
<dbReference type="Gene3D" id="3.30.160.60">
    <property type="entry name" value="Classic Zinc Finger"/>
    <property type="match status" value="6"/>
</dbReference>
<evidence type="ECO:0000256" key="3">
    <source>
        <dbReference type="ARBA" id="ARBA00022737"/>
    </source>
</evidence>
<dbReference type="Proteomes" id="UP000759131">
    <property type="component" value="Unassembled WGS sequence"/>
</dbReference>
<evidence type="ECO:0000256" key="8">
    <source>
        <dbReference type="ARBA" id="ARBA00023242"/>
    </source>
</evidence>
<feature type="domain" description="C2H2-type" evidence="11">
    <location>
        <begin position="207"/>
        <end position="238"/>
    </location>
</feature>
<dbReference type="AlphaFoldDB" id="A0A7R9Q5X6"/>
<evidence type="ECO:0000313" key="12">
    <source>
        <dbReference type="EMBL" id="CAD7633525.1"/>
    </source>
</evidence>
<keyword evidence="13" id="KW-1185">Reference proteome</keyword>
<accession>A0A7R9Q5X6</accession>
<feature type="domain" description="C2H2-type" evidence="11">
    <location>
        <begin position="270"/>
        <end position="300"/>
    </location>
</feature>
<dbReference type="EMBL" id="CAJPIZ010012877">
    <property type="protein sequence ID" value="CAG2113955.1"/>
    <property type="molecule type" value="Genomic_DNA"/>
</dbReference>
<feature type="compositionally biased region" description="Polar residues" evidence="10">
    <location>
        <begin position="81"/>
        <end position="106"/>
    </location>
</feature>
<dbReference type="SUPFAM" id="SSF57667">
    <property type="entry name" value="beta-beta-alpha zinc fingers"/>
    <property type="match status" value="5"/>
</dbReference>
<evidence type="ECO:0000259" key="11">
    <source>
        <dbReference type="PROSITE" id="PS50157"/>
    </source>
</evidence>
<feature type="domain" description="C2H2-type" evidence="11">
    <location>
        <begin position="332"/>
        <end position="362"/>
    </location>
</feature>
<dbReference type="SMART" id="SM00355">
    <property type="entry name" value="ZnF_C2H2"/>
    <property type="match status" value="10"/>
</dbReference>
<dbReference type="InterPro" id="IPR013087">
    <property type="entry name" value="Znf_C2H2_type"/>
</dbReference>
<comment type="subcellular location">
    <subcellularLocation>
        <location evidence="1">Nucleus</location>
    </subcellularLocation>
</comment>
<sequence length="454" mass="51488">MNALMSELSTIQAVMKTPHVSHIVVVKTDSNAGQHIPQISTNTSQRVIQLPRLIISPSLVDQSVGDVREDSKCLDNRPKTSDISNGNEDNDTNVVPNDCNSGSNGESDGDHKCPVGGCGKNFTSLHVLGKPFKCDYENCDYICAKKYRLLEHKKSHDRGLKARGHYDRCFDTALQMYVCSHNDCDKRFATRYRLLAHTRLVHIGRRYVCDYVGCDMAFKTSDACRRHRNTHVPFGEKPLSCPHPGCGYRSSQRSYIGRHMKIHVNDGSVFVCPVDGCAKSYPRSGSLKAHTLAAHTVGRKRFVCKHPKCGRSYCNSTTLRLHSAQHCAEPTLRCRREDCSEMFGSLSALDRHMKSVHNRKRYVPKKYACEWPGCDYKAVLDQIKRHRTIHTGLKPYACDWPECGKRFRTTHSLKDHKNVHTNSKPYACHWPGCAYRCNSHPNIAKHVKQRHQNQ</sequence>
<evidence type="ECO:0000256" key="9">
    <source>
        <dbReference type="PROSITE-ProRule" id="PRU00042"/>
    </source>
</evidence>
<reference evidence="12" key="1">
    <citation type="submission" date="2020-11" db="EMBL/GenBank/DDBJ databases">
        <authorList>
            <person name="Tran Van P."/>
        </authorList>
    </citation>
    <scope>NUCLEOTIDE SEQUENCE</scope>
</reference>
<dbReference type="Pfam" id="PF00096">
    <property type="entry name" value="zf-C2H2"/>
    <property type="match status" value="2"/>
</dbReference>
<evidence type="ECO:0000313" key="13">
    <source>
        <dbReference type="Proteomes" id="UP000759131"/>
    </source>
</evidence>
<dbReference type="GO" id="GO:0005634">
    <property type="term" value="C:nucleus"/>
    <property type="evidence" value="ECO:0007669"/>
    <property type="project" value="UniProtKB-SubCell"/>
</dbReference>
<evidence type="ECO:0000256" key="10">
    <source>
        <dbReference type="SAM" id="MobiDB-lite"/>
    </source>
</evidence>
<protein>
    <recommendedName>
        <fullName evidence="11">C2H2-type domain-containing protein</fullName>
    </recommendedName>
</protein>
<keyword evidence="2" id="KW-0479">Metal-binding</keyword>
<proteinExistence type="predicted"/>
<evidence type="ECO:0000256" key="6">
    <source>
        <dbReference type="ARBA" id="ARBA00023015"/>
    </source>
</evidence>
<evidence type="ECO:0000256" key="1">
    <source>
        <dbReference type="ARBA" id="ARBA00004123"/>
    </source>
</evidence>
<evidence type="ECO:0000256" key="7">
    <source>
        <dbReference type="ARBA" id="ARBA00023163"/>
    </source>
</evidence>
<dbReference type="InterPro" id="IPR051061">
    <property type="entry name" value="Zinc_finger_trans_reg"/>
</dbReference>
<feature type="region of interest" description="Disordered" evidence="10">
    <location>
        <begin position="70"/>
        <end position="106"/>
    </location>
</feature>
<keyword evidence="8" id="KW-0539">Nucleus</keyword>
<feature type="domain" description="C2H2-type" evidence="11">
    <location>
        <begin position="177"/>
        <end position="207"/>
    </location>
</feature>
<organism evidence="12">
    <name type="scientific">Medioppia subpectinata</name>
    <dbReference type="NCBI Taxonomy" id="1979941"/>
    <lineage>
        <taxon>Eukaryota</taxon>
        <taxon>Metazoa</taxon>
        <taxon>Ecdysozoa</taxon>
        <taxon>Arthropoda</taxon>
        <taxon>Chelicerata</taxon>
        <taxon>Arachnida</taxon>
        <taxon>Acari</taxon>
        <taxon>Acariformes</taxon>
        <taxon>Sarcoptiformes</taxon>
        <taxon>Oribatida</taxon>
        <taxon>Brachypylina</taxon>
        <taxon>Oppioidea</taxon>
        <taxon>Oppiidae</taxon>
        <taxon>Medioppia</taxon>
    </lineage>
</organism>
<keyword evidence="7" id="KW-0804">Transcription</keyword>
<dbReference type="InterPro" id="IPR036236">
    <property type="entry name" value="Znf_C2H2_sf"/>
</dbReference>
<evidence type="ECO:0000256" key="4">
    <source>
        <dbReference type="ARBA" id="ARBA00022771"/>
    </source>
</evidence>
<keyword evidence="6" id="KW-0805">Transcription regulation</keyword>
<keyword evidence="5" id="KW-0862">Zinc</keyword>
<keyword evidence="3" id="KW-0677">Repeat</keyword>
<dbReference type="PROSITE" id="PS50157">
    <property type="entry name" value="ZINC_FINGER_C2H2_2"/>
    <property type="match status" value="7"/>
</dbReference>
<feature type="domain" description="C2H2-type" evidence="11">
    <location>
        <begin position="302"/>
        <end position="331"/>
    </location>
</feature>
<dbReference type="OrthoDB" id="10039931at2759"/>
<feature type="compositionally biased region" description="Basic and acidic residues" evidence="10">
    <location>
        <begin position="70"/>
        <end position="80"/>
    </location>
</feature>
<feature type="domain" description="C2H2-type" evidence="11">
    <location>
        <begin position="239"/>
        <end position="268"/>
    </location>
</feature>
<evidence type="ECO:0000256" key="2">
    <source>
        <dbReference type="ARBA" id="ARBA00022723"/>
    </source>
</evidence>
<gene>
    <name evidence="12" type="ORF">OSB1V03_LOCUS13922</name>
</gene>